<dbReference type="eggNOG" id="COG0303">
    <property type="taxonomic scope" value="Bacteria"/>
</dbReference>
<dbReference type="InterPro" id="IPR005110">
    <property type="entry name" value="MoeA_linker/N"/>
</dbReference>
<evidence type="ECO:0000256" key="5">
    <source>
        <dbReference type="ARBA" id="ARBA00013269"/>
    </source>
</evidence>
<sequence length="416" mass="45155">MPRMESLKGVEVMETMISLERALEVVLQRVKALGVEKVGLGQAYNRVIAADVQAPMDMPPFDRSPLDGYAYCAQPTDKAPLTLNIVSEIPAGTWSEREIQLGECARIFTGSPLPKGANCVVKQEDTERLGDRVRINQPVAPQANVVYQGEETKCGDIVLKVGDYLSPAAVGLLASLGVEAVEVYRRPKVGILSTGSELRDVGSPLPPGKIYNSNTYTLKGLLLEAGCEVKVAPFVEDDLGETIEALKTLEDTDLVVTTGGASVGEYDLIRDALAGVGCELLFWKVNFKPGTPVALGVKGERLYFSLSGNPAAAVVNYELLVRPALRKLMGRTSHERVFPVYMDGDFGKSGKQRRFLRARAVFRNGEIWADPSFAQGSGVLRSMRGSHLLVDVPGGHGPVQKGERLQGRWIASWEED</sequence>
<dbReference type="SUPFAM" id="SSF63882">
    <property type="entry name" value="MoeA N-terminal region -like"/>
    <property type="match status" value="1"/>
</dbReference>
<dbReference type="Gene3D" id="3.40.980.10">
    <property type="entry name" value="MoaB/Mog-like domain"/>
    <property type="match status" value="1"/>
</dbReference>
<dbReference type="Proteomes" id="UP000006053">
    <property type="component" value="Chromosome"/>
</dbReference>
<evidence type="ECO:0000256" key="8">
    <source>
        <dbReference type="ARBA" id="ARBA00022679"/>
    </source>
</evidence>
<dbReference type="InterPro" id="IPR038987">
    <property type="entry name" value="MoeA-like"/>
</dbReference>
<reference evidence="16" key="1">
    <citation type="submission" date="2012-06" db="EMBL/GenBank/DDBJ databases">
        <title>Complete sequence of Desulfitobacterium dehalogenans ATCC 51507.</title>
        <authorList>
            <person name="Lucas S."/>
            <person name="Han J."/>
            <person name="Lapidus A."/>
            <person name="Cheng J.-F."/>
            <person name="Goodwin L."/>
            <person name="Pitluck S."/>
            <person name="Peters L."/>
            <person name="Ovchinnikova G."/>
            <person name="Teshima H."/>
            <person name="Detter J.C."/>
            <person name="Han C."/>
            <person name="Tapia R."/>
            <person name="Land M."/>
            <person name="Hauser L."/>
            <person name="Kyrpides N."/>
            <person name="Ivanova N."/>
            <person name="Pagani I."/>
            <person name="Kruse T."/>
            <person name="de Vos W.M."/>
            <person name="Smidt H."/>
            <person name="Woyke T."/>
        </authorList>
    </citation>
    <scope>NUCLEOTIDE SEQUENCE [LARGE SCALE GENOMIC DNA]</scope>
    <source>
        <strain evidence="16">ATCC 51507 / DSM 9161 / JW/IU-DC1</strain>
    </source>
</reference>
<evidence type="ECO:0000256" key="13">
    <source>
        <dbReference type="RuleBase" id="RU365090"/>
    </source>
</evidence>
<keyword evidence="11 13" id="KW-0501">Molybdenum cofactor biosynthesis</keyword>
<dbReference type="KEGG" id="ddh:Desde_3478"/>
<dbReference type="Gene3D" id="2.170.190.11">
    <property type="entry name" value="Molybdopterin biosynthesis moea protein, domain 3"/>
    <property type="match status" value="1"/>
</dbReference>
<evidence type="ECO:0000313" key="16">
    <source>
        <dbReference type="Proteomes" id="UP000006053"/>
    </source>
</evidence>
<dbReference type="AlphaFoldDB" id="I4ACS5"/>
<keyword evidence="16" id="KW-1185">Reference proteome</keyword>
<evidence type="ECO:0000256" key="1">
    <source>
        <dbReference type="ARBA" id="ARBA00001946"/>
    </source>
</evidence>
<name>I4ACS5_DESDJ</name>
<keyword evidence="7 13" id="KW-0500">Molybdenum</keyword>
<comment type="catalytic activity">
    <reaction evidence="12">
        <text>adenylyl-molybdopterin + molybdate = Mo-molybdopterin + AMP + H(+)</text>
        <dbReference type="Rhea" id="RHEA:35047"/>
        <dbReference type="ChEBI" id="CHEBI:15378"/>
        <dbReference type="ChEBI" id="CHEBI:36264"/>
        <dbReference type="ChEBI" id="CHEBI:62727"/>
        <dbReference type="ChEBI" id="CHEBI:71302"/>
        <dbReference type="ChEBI" id="CHEBI:456215"/>
        <dbReference type="EC" id="2.10.1.1"/>
    </reaction>
</comment>
<comment type="pathway">
    <text evidence="3 13">Cofactor biosynthesis; molybdopterin biosynthesis.</text>
</comment>
<dbReference type="Gene3D" id="2.40.340.10">
    <property type="entry name" value="MoeA, C-terminal, domain IV"/>
    <property type="match status" value="1"/>
</dbReference>
<dbReference type="InterPro" id="IPR001453">
    <property type="entry name" value="MoaB/Mog_dom"/>
</dbReference>
<dbReference type="UniPathway" id="UPA00344"/>
<dbReference type="InterPro" id="IPR005111">
    <property type="entry name" value="MoeA_C_domain_IV"/>
</dbReference>
<evidence type="ECO:0000256" key="3">
    <source>
        <dbReference type="ARBA" id="ARBA00005046"/>
    </source>
</evidence>
<dbReference type="FunFam" id="3.40.980.10:FF:000004">
    <property type="entry name" value="Molybdopterin molybdenumtransferase"/>
    <property type="match status" value="1"/>
</dbReference>
<dbReference type="Pfam" id="PF03453">
    <property type="entry name" value="MoeA_N"/>
    <property type="match status" value="1"/>
</dbReference>
<dbReference type="Gene3D" id="3.90.105.10">
    <property type="entry name" value="Molybdopterin biosynthesis moea protein, domain 2"/>
    <property type="match status" value="1"/>
</dbReference>
<evidence type="ECO:0000256" key="11">
    <source>
        <dbReference type="ARBA" id="ARBA00023150"/>
    </source>
</evidence>
<dbReference type="CDD" id="cd00887">
    <property type="entry name" value="MoeA"/>
    <property type="match status" value="1"/>
</dbReference>
<evidence type="ECO:0000256" key="4">
    <source>
        <dbReference type="ARBA" id="ARBA00010763"/>
    </source>
</evidence>
<dbReference type="GO" id="GO:0006777">
    <property type="term" value="P:Mo-molybdopterin cofactor biosynthetic process"/>
    <property type="evidence" value="ECO:0007669"/>
    <property type="project" value="UniProtKB-UniRule"/>
</dbReference>
<organism evidence="15 16">
    <name type="scientific">Desulfitobacterium dehalogenans (strain ATCC 51507 / DSM 9161 / JW/IU-DC1)</name>
    <dbReference type="NCBI Taxonomy" id="756499"/>
    <lineage>
        <taxon>Bacteria</taxon>
        <taxon>Bacillati</taxon>
        <taxon>Bacillota</taxon>
        <taxon>Clostridia</taxon>
        <taxon>Eubacteriales</taxon>
        <taxon>Desulfitobacteriaceae</taxon>
        <taxon>Desulfitobacterium</taxon>
    </lineage>
</organism>
<dbReference type="InterPro" id="IPR036688">
    <property type="entry name" value="MoeA_C_domain_IV_sf"/>
</dbReference>
<evidence type="ECO:0000256" key="2">
    <source>
        <dbReference type="ARBA" id="ARBA00002901"/>
    </source>
</evidence>
<dbReference type="NCBIfam" id="TIGR00177">
    <property type="entry name" value="molyb_syn"/>
    <property type="match status" value="1"/>
</dbReference>
<reference evidence="15 16" key="2">
    <citation type="journal article" date="2015" name="J. Bacteriol.">
        <title>Genomic, proteomic, and biochemical analysis of the organohalide respiratory pathway in Desulfitobacterium dehalogenans.</title>
        <authorList>
            <person name="Kruse T."/>
            <person name="van de Pas B.A."/>
            <person name="Atteia A."/>
            <person name="Krab K."/>
            <person name="Hagen W.R."/>
            <person name="Goodwin L."/>
            <person name="Chain P."/>
            <person name="Boeren S."/>
            <person name="Maphosa F."/>
            <person name="Schraa G."/>
            <person name="de Vos W.M."/>
            <person name="van der Oost J."/>
            <person name="Smidt H."/>
            <person name="Stams A.J."/>
        </authorList>
    </citation>
    <scope>NUCLEOTIDE SEQUENCE [LARGE SCALE GENOMIC DNA]</scope>
    <source>
        <strain evidence="16">ATCC 51507 / DSM 9161 / JW/IU-DC1</strain>
    </source>
</reference>
<dbReference type="SMART" id="SM00852">
    <property type="entry name" value="MoCF_biosynth"/>
    <property type="match status" value="1"/>
</dbReference>
<dbReference type="STRING" id="756499.Desde_3478"/>
<gene>
    <name evidence="15" type="ordered locus">Desde_3478</name>
</gene>
<dbReference type="Pfam" id="PF03454">
    <property type="entry name" value="MoeA_C"/>
    <property type="match status" value="1"/>
</dbReference>
<dbReference type="HOGENOM" id="CLU_010186_7_1_9"/>
<dbReference type="Pfam" id="PF00994">
    <property type="entry name" value="MoCF_biosynth"/>
    <property type="match status" value="1"/>
</dbReference>
<dbReference type="GO" id="GO:0005829">
    <property type="term" value="C:cytosol"/>
    <property type="evidence" value="ECO:0007669"/>
    <property type="project" value="TreeGrafter"/>
</dbReference>
<feature type="domain" description="MoaB/Mog" evidence="14">
    <location>
        <begin position="190"/>
        <end position="327"/>
    </location>
</feature>
<dbReference type="EC" id="2.10.1.1" evidence="5 13"/>
<evidence type="ECO:0000256" key="9">
    <source>
        <dbReference type="ARBA" id="ARBA00022723"/>
    </source>
</evidence>
<keyword evidence="9 13" id="KW-0479">Metal-binding</keyword>
<dbReference type="NCBIfam" id="NF045515">
    <property type="entry name" value="Glp_gephyrin"/>
    <property type="match status" value="1"/>
</dbReference>
<dbReference type="GO" id="GO:0046872">
    <property type="term" value="F:metal ion binding"/>
    <property type="evidence" value="ECO:0007669"/>
    <property type="project" value="UniProtKB-UniRule"/>
</dbReference>
<proteinExistence type="inferred from homology"/>
<dbReference type="PANTHER" id="PTHR10192">
    <property type="entry name" value="MOLYBDOPTERIN BIOSYNTHESIS PROTEIN"/>
    <property type="match status" value="1"/>
</dbReference>
<dbReference type="EMBL" id="CP003348">
    <property type="protein sequence ID" value="AFM01760.1"/>
    <property type="molecule type" value="Genomic_DNA"/>
</dbReference>
<dbReference type="SUPFAM" id="SSF53218">
    <property type="entry name" value="Molybdenum cofactor biosynthesis proteins"/>
    <property type="match status" value="1"/>
</dbReference>
<dbReference type="InterPro" id="IPR036425">
    <property type="entry name" value="MoaB/Mog-like_dom_sf"/>
</dbReference>
<protein>
    <recommendedName>
        <fullName evidence="6 13">Molybdopterin molybdenumtransferase</fullName>
        <ecNumber evidence="5 13">2.10.1.1</ecNumber>
    </recommendedName>
</protein>
<accession>I4ACS5</accession>
<evidence type="ECO:0000313" key="15">
    <source>
        <dbReference type="EMBL" id="AFM01760.1"/>
    </source>
</evidence>
<evidence type="ECO:0000256" key="10">
    <source>
        <dbReference type="ARBA" id="ARBA00022842"/>
    </source>
</evidence>
<keyword evidence="10 13" id="KW-0460">Magnesium</keyword>
<comment type="function">
    <text evidence="2 13">Catalyzes the insertion of molybdate into adenylated molybdopterin with the concomitant release of AMP.</text>
</comment>
<comment type="similarity">
    <text evidence="4 13">Belongs to the MoeA family.</text>
</comment>
<dbReference type="InterPro" id="IPR036135">
    <property type="entry name" value="MoeA_linker/N_sf"/>
</dbReference>
<evidence type="ECO:0000256" key="12">
    <source>
        <dbReference type="ARBA" id="ARBA00047317"/>
    </source>
</evidence>
<evidence type="ECO:0000256" key="7">
    <source>
        <dbReference type="ARBA" id="ARBA00022505"/>
    </source>
</evidence>
<evidence type="ECO:0000256" key="6">
    <source>
        <dbReference type="ARBA" id="ARBA00021108"/>
    </source>
</evidence>
<dbReference type="SUPFAM" id="SSF63867">
    <property type="entry name" value="MoeA C-terminal domain-like"/>
    <property type="match status" value="1"/>
</dbReference>
<dbReference type="GO" id="GO:0061599">
    <property type="term" value="F:molybdopterin molybdotransferase activity"/>
    <property type="evidence" value="ECO:0007669"/>
    <property type="project" value="UniProtKB-UniRule"/>
</dbReference>
<comment type="cofactor">
    <cofactor evidence="1 13">
        <name>Mg(2+)</name>
        <dbReference type="ChEBI" id="CHEBI:18420"/>
    </cofactor>
</comment>
<evidence type="ECO:0000259" key="14">
    <source>
        <dbReference type="SMART" id="SM00852"/>
    </source>
</evidence>
<keyword evidence="8 13" id="KW-0808">Transferase</keyword>
<dbReference type="PANTHER" id="PTHR10192:SF5">
    <property type="entry name" value="GEPHYRIN"/>
    <property type="match status" value="1"/>
</dbReference>